<feature type="compositionally biased region" description="Basic and acidic residues" evidence="1">
    <location>
        <begin position="138"/>
        <end position="149"/>
    </location>
</feature>
<feature type="region of interest" description="Disordered" evidence="1">
    <location>
        <begin position="109"/>
        <end position="160"/>
    </location>
</feature>
<organism evidence="2 3">
    <name type="scientific">Phoxinus phoxinus</name>
    <name type="common">Eurasian minnow</name>
    <dbReference type="NCBI Taxonomy" id="58324"/>
    <lineage>
        <taxon>Eukaryota</taxon>
        <taxon>Metazoa</taxon>
        <taxon>Chordata</taxon>
        <taxon>Craniata</taxon>
        <taxon>Vertebrata</taxon>
        <taxon>Euteleostomi</taxon>
        <taxon>Actinopterygii</taxon>
        <taxon>Neopterygii</taxon>
        <taxon>Teleostei</taxon>
        <taxon>Ostariophysi</taxon>
        <taxon>Cypriniformes</taxon>
        <taxon>Leuciscidae</taxon>
        <taxon>Phoxininae</taxon>
        <taxon>Phoxinus</taxon>
    </lineage>
</organism>
<dbReference type="AlphaFoldDB" id="A0AAN9D343"/>
<proteinExistence type="predicted"/>
<evidence type="ECO:0000256" key="1">
    <source>
        <dbReference type="SAM" id="MobiDB-lite"/>
    </source>
</evidence>
<evidence type="ECO:0000313" key="3">
    <source>
        <dbReference type="Proteomes" id="UP001364617"/>
    </source>
</evidence>
<protein>
    <recommendedName>
        <fullName evidence="4">HSF-type DNA-binding domain-containing protein</fullName>
    </recommendedName>
</protein>
<evidence type="ECO:0008006" key="4">
    <source>
        <dbReference type="Google" id="ProtNLM"/>
    </source>
</evidence>
<dbReference type="Gene3D" id="1.10.10.10">
    <property type="entry name" value="Winged helix-like DNA-binding domain superfamily/Winged helix DNA-binding domain"/>
    <property type="match status" value="1"/>
</dbReference>
<name>A0AAN9D343_9TELE</name>
<dbReference type="EMBL" id="JAYKXH010000008">
    <property type="protein sequence ID" value="KAK7160193.1"/>
    <property type="molecule type" value="Genomic_DNA"/>
</dbReference>
<accession>A0AAN9D343</accession>
<evidence type="ECO:0000313" key="2">
    <source>
        <dbReference type="EMBL" id="KAK7160193.1"/>
    </source>
</evidence>
<comment type="caution">
    <text evidence="2">The sequence shown here is derived from an EMBL/GenBank/DDBJ whole genome shotgun (WGS) entry which is preliminary data.</text>
</comment>
<reference evidence="2 3" key="1">
    <citation type="submission" date="2024-02" db="EMBL/GenBank/DDBJ databases">
        <title>Chromosome-level genome assembly of the Eurasian Minnow (Phoxinus phoxinus).</title>
        <authorList>
            <person name="Oriowo T.O."/>
            <person name="Martin S."/>
            <person name="Stange M."/>
            <person name="Chrysostomakis Y."/>
            <person name="Brown T."/>
            <person name="Winkler S."/>
            <person name="Kukowka S."/>
            <person name="Myers E.W."/>
            <person name="Bohne A."/>
        </authorList>
    </citation>
    <scope>NUCLEOTIDE SEQUENCE [LARGE SCALE GENOMIC DNA]</scope>
    <source>
        <strain evidence="2">ZFMK-TIS-60720</strain>
        <tissue evidence="2">Whole Organism</tissue>
    </source>
</reference>
<feature type="compositionally biased region" description="Basic and acidic residues" evidence="1">
    <location>
        <begin position="111"/>
        <end position="120"/>
    </location>
</feature>
<dbReference type="InterPro" id="IPR036388">
    <property type="entry name" value="WH-like_DNA-bd_sf"/>
</dbReference>
<gene>
    <name evidence="2" type="ORF">R3I93_007979</name>
</gene>
<dbReference type="Proteomes" id="UP001364617">
    <property type="component" value="Unassembled WGS sequence"/>
</dbReference>
<keyword evidence="3" id="KW-1185">Reference proteome</keyword>
<feature type="region of interest" description="Disordered" evidence="1">
    <location>
        <begin position="176"/>
        <end position="228"/>
    </location>
</feature>
<feature type="compositionally biased region" description="Polar residues" evidence="1">
    <location>
        <begin position="186"/>
        <end position="197"/>
    </location>
</feature>
<sequence length="228" mass="26048">MRRKSRKNSKPFKNTAKYSTTDFLKILAVIIDDPGNQSFQWGDGGSVVVNGEFYEEELSRCNELSTLKELKDVTGLHTSMLAYGFKKKARMSRGNIHVFQHPHFSIKSAHLKKDVKRESEGTGPSSRSRTQRQKPLRKTSDQCLMDHQHSPSSSHLFPPAKRKARRLYQYINNEFTLPDSHHSEETPNVSSADTQSSSDRDRHLEQQPIDLHTATHDPEPSMTPNSIY</sequence>